<comment type="caution">
    <text evidence="1">The sequence shown here is derived from an EMBL/GenBank/DDBJ whole genome shotgun (WGS) entry which is preliminary data.</text>
</comment>
<accession>A0ABS4HH85</accession>
<protein>
    <submittedName>
        <fullName evidence="1">HK97 gp10 family phage protein</fullName>
    </submittedName>
</protein>
<evidence type="ECO:0000313" key="1">
    <source>
        <dbReference type="EMBL" id="MBP1950295.1"/>
    </source>
</evidence>
<reference evidence="1 2" key="1">
    <citation type="submission" date="2021-03" db="EMBL/GenBank/DDBJ databases">
        <title>Genomic Encyclopedia of Type Strains, Phase IV (KMG-IV): sequencing the most valuable type-strain genomes for metagenomic binning, comparative biology and taxonomic classification.</title>
        <authorList>
            <person name="Goeker M."/>
        </authorList>
    </citation>
    <scope>NUCLEOTIDE SEQUENCE [LARGE SCALE GENOMIC DNA]</scope>
    <source>
        <strain evidence="1 2">DSM 21085</strain>
    </source>
</reference>
<sequence>MKLDVRNKVSQLGRKGKVLEGQTLKAAGNKLGEEIASNINRSSNSSADYTHLADAIKTSSTRTNEFGERSVQVGASKDKAFILKFLELGTSKMSAQAPMEKGISQSKGDVARILAEGQQRILRL</sequence>
<organism evidence="1 2">
    <name type="scientific">Virgibacillus litoralis</name>
    <dbReference type="NCBI Taxonomy" id="578221"/>
    <lineage>
        <taxon>Bacteria</taxon>
        <taxon>Bacillati</taxon>
        <taxon>Bacillota</taxon>
        <taxon>Bacilli</taxon>
        <taxon>Bacillales</taxon>
        <taxon>Bacillaceae</taxon>
        <taxon>Virgibacillus</taxon>
    </lineage>
</organism>
<keyword evidence="2" id="KW-1185">Reference proteome</keyword>
<proteinExistence type="predicted"/>
<dbReference type="Proteomes" id="UP001519328">
    <property type="component" value="Unassembled WGS sequence"/>
</dbReference>
<gene>
    <name evidence="1" type="ORF">J2Z82_003252</name>
</gene>
<name>A0ABS4HH85_9BACI</name>
<dbReference type="EMBL" id="JAGGKK010000020">
    <property type="protein sequence ID" value="MBP1950295.1"/>
    <property type="molecule type" value="Genomic_DNA"/>
</dbReference>
<evidence type="ECO:0000313" key="2">
    <source>
        <dbReference type="Proteomes" id="UP001519328"/>
    </source>
</evidence>
<dbReference type="NCBIfam" id="TIGR01725">
    <property type="entry name" value="phge_HK97_gp10"/>
    <property type="match status" value="1"/>
</dbReference>
<dbReference type="InterPro" id="IPR010064">
    <property type="entry name" value="HK97-gp10_tail"/>
</dbReference>